<dbReference type="PIRSF" id="PIRSF016481">
    <property type="entry name" value="Pilus_assembly_PilP"/>
    <property type="match status" value="1"/>
</dbReference>
<protein>
    <submittedName>
        <fullName evidence="2">Pilus assembly protein PilP</fullName>
    </submittedName>
</protein>
<organism evidence="2 3">
    <name type="scientific">Alteromonas stellipolaris</name>
    <dbReference type="NCBI Taxonomy" id="233316"/>
    <lineage>
        <taxon>Bacteria</taxon>
        <taxon>Pseudomonadati</taxon>
        <taxon>Pseudomonadota</taxon>
        <taxon>Gammaproteobacteria</taxon>
        <taxon>Alteromonadales</taxon>
        <taxon>Alteromonadaceae</taxon>
        <taxon>Alteromonas/Salinimonas group</taxon>
        <taxon>Alteromonas</taxon>
    </lineage>
</organism>
<comment type="caution">
    <text evidence="2">The sequence shown here is derived from an EMBL/GenBank/DDBJ whole genome shotgun (WGS) entry which is preliminary data.</text>
</comment>
<accession>A0AAW7Z4R6</accession>
<evidence type="ECO:0000256" key="1">
    <source>
        <dbReference type="SAM" id="MobiDB-lite"/>
    </source>
</evidence>
<reference evidence="2" key="1">
    <citation type="submission" date="2023-07" db="EMBL/GenBank/DDBJ databases">
        <title>Genome content predicts the carbon catabolic preferences of heterotrophic bacteria.</title>
        <authorList>
            <person name="Gralka M."/>
        </authorList>
    </citation>
    <scope>NUCLEOTIDE SEQUENCE</scope>
    <source>
        <strain evidence="2">F2M12</strain>
    </source>
</reference>
<dbReference type="RefSeq" id="WP_061996905.1">
    <property type="nucleotide sequence ID" value="NZ_CAXIBE010000010.1"/>
</dbReference>
<evidence type="ECO:0000313" key="2">
    <source>
        <dbReference type="EMBL" id="MDO6578085.1"/>
    </source>
</evidence>
<dbReference type="Proteomes" id="UP001170717">
    <property type="component" value="Unassembled WGS sequence"/>
</dbReference>
<dbReference type="Gene3D" id="2.30.30.830">
    <property type="match status" value="1"/>
</dbReference>
<dbReference type="AlphaFoldDB" id="A0AAW7Z4R6"/>
<sequence length="176" mass="19518">MRYFLVLAAVVLITACSPKLDDLQAYTQSVSENAVHNIEPYPEFATPKTFEYSASELPSPFDSPKENTPPLTQTRQQNCFQPDFKRTKQKLERYGLDSLGLTGNFKSQGVEWALVTSNDGILHKAKIGSRIGLFYGKITGINPNSLTIEQLIPDGAGCWQKKEITLSKTSTSGEKK</sequence>
<dbReference type="GeneID" id="83256674"/>
<dbReference type="PROSITE" id="PS51257">
    <property type="entry name" value="PROKAR_LIPOPROTEIN"/>
    <property type="match status" value="1"/>
</dbReference>
<proteinExistence type="predicted"/>
<dbReference type="Pfam" id="PF04351">
    <property type="entry name" value="PilP"/>
    <property type="match status" value="1"/>
</dbReference>
<feature type="region of interest" description="Disordered" evidence="1">
    <location>
        <begin position="55"/>
        <end position="75"/>
    </location>
</feature>
<gene>
    <name evidence="2" type="ORF">Q4527_11820</name>
</gene>
<name>A0AAW7Z4R6_9ALTE</name>
<dbReference type="InterPro" id="IPR007446">
    <property type="entry name" value="PilP"/>
</dbReference>
<dbReference type="EMBL" id="JAUOQI010000007">
    <property type="protein sequence ID" value="MDO6578085.1"/>
    <property type="molecule type" value="Genomic_DNA"/>
</dbReference>
<evidence type="ECO:0000313" key="3">
    <source>
        <dbReference type="Proteomes" id="UP001170717"/>
    </source>
</evidence>